<dbReference type="PROSITE" id="PS50255">
    <property type="entry name" value="CYTOCHROME_B5_2"/>
    <property type="match status" value="1"/>
</dbReference>
<comment type="subcellular location">
    <subcellularLocation>
        <location evidence="1">Endoplasmic reticulum membrane</location>
        <topology evidence="1">Single-pass membrane protein</topology>
        <orientation evidence="1">Cytoplasmic side</orientation>
    </subcellularLocation>
</comment>
<sequence length="130" mass="14896">MAELKQFTRDEVANADSKLTRFILHDKVYDVTKFLNEHPGGEEVLLDHKGVDASEDFDDVGHSTDAHELMKKYLIGEIVAAERKNIQPKEGWIAENSKNLPKEQGPSIFFYLWIGSILVFLISAFFIKWN</sequence>
<dbReference type="InterPro" id="IPR001199">
    <property type="entry name" value="Cyt_B5-like_heme/steroid-bd"/>
</dbReference>
<evidence type="ECO:0000256" key="9">
    <source>
        <dbReference type="ARBA" id="ARBA00023004"/>
    </source>
</evidence>
<dbReference type="PROSITE" id="PS00191">
    <property type="entry name" value="CYTOCHROME_B5_1"/>
    <property type="match status" value="1"/>
</dbReference>
<dbReference type="Pfam" id="PF00173">
    <property type="entry name" value="Cyt-b5"/>
    <property type="match status" value="1"/>
</dbReference>
<proteinExistence type="inferred from homology"/>
<evidence type="ECO:0000313" key="15">
    <source>
        <dbReference type="Proteomes" id="UP001168990"/>
    </source>
</evidence>
<keyword evidence="4 12" id="KW-0812">Transmembrane</keyword>
<reference evidence="14" key="2">
    <citation type="submission" date="2023-03" db="EMBL/GenBank/DDBJ databases">
        <authorList>
            <person name="Inwood S.N."/>
            <person name="Skelly J.G."/>
            <person name="Guhlin J."/>
            <person name="Harrop T.W.R."/>
            <person name="Goldson S.G."/>
            <person name="Dearden P.K."/>
        </authorList>
    </citation>
    <scope>NUCLEOTIDE SEQUENCE</scope>
    <source>
        <strain evidence="14">Irish</strain>
        <tissue evidence="14">Whole body</tissue>
    </source>
</reference>
<dbReference type="PANTHER" id="PTHR19359">
    <property type="entry name" value="CYTOCHROME B5"/>
    <property type="match status" value="1"/>
</dbReference>
<dbReference type="Gene3D" id="3.10.120.10">
    <property type="entry name" value="Cytochrome b5-like heme/steroid binding domain"/>
    <property type="match status" value="1"/>
</dbReference>
<dbReference type="AlphaFoldDB" id="A0AA39C6L4"/>
<dbReference type="EMBL" id="JAQQBS010001424">
    <property type="protein sequence ID" value="KAK0158813.1"/>
    <property type="molecule type" value="Genomic_DNA"/>
</dbReference>
<keyword evidence="15" id="KW-1185">Reference proteome</keyword>
<keyword evidence="2" id="KW-0813">Transport</keyword>
<dbReference type="SMART" id="SM01117">
    <property type="entry name" value="Cyt-b5"/>
    <property type="match status" value="1"/>
</dbReference>
<dbReference type="FunFam" id="3.10.120.10:FF:000002">
    <property type="entry name" value="Cytochrome b5 type B"/>
    <property type="match status" value="1"/>
</dbReference>
<dbReference type="InterPro" id="IPR050668">
    <property type="entry name" value="Cytochrome_b5"/>
</dbReference>
<keyword evidence="5 12" id="KW-0479">Metal-binding</keyword>
<evidence type="ECO:0000256" key="1">
    <source>
        <dbReference type="ARBA" id="ARBA00004131"/>
    </source>
</evidence>
<evidence type="ECO:0000256" key="8">
    <source>
        <dbReference type="ARBA" id="ARBA00022989"/>
    </source>
</evidence>
<evidence type="ECO:0000256" key="7">
    <source>
        <dbReference type="ARBA" id="ARBA00022982"/>
    </source>
</evidence>
<dbReference type="Proteomes" id="UP001168990">
    <property type="component" value="Unassembled WGS sequence"/>
</dbReference>
<evidence type="ECO:0000313" key="14">
    <source>
        <dbReference type="EMBL" id="KAK0158813.1"/>
    </source>
</evidence>
<keyword evidence="9 12" id="KW-0408">Iron</keyword>
<dbReference type="InterPro" id="IPR036400">
    <property type="entry name" value="Cyt_B5-like_heme/steroid_sf"/>
</dbReference>
<evidence type="ECO:0000256" key="6">
    <source>
        <dbReference type="ARBA" id="ARBA00022824"/>
    </source>
</evidence>
<keyword evidence="7" id="KW-0249">Electron transport</keyword>
<evidence type="ECO:0000256" key="12">
    <source>
        <dbReference type="RuleBase" id="RU362121"/>
    </source>
</evidence>
<dbReference type="SUPFAM" id="SSF55856">
    <property type="entry name" value="Cytochrome b5-like heme/steroid binding domain"/>
    <property type="match status" value="1"/>
</dbReference>
<evidence type="ECO:0000256" key="11">
    <source>
        <dbReference type="ARBA" id="ARBA00038168"/>
    </source>
</evidence>
<evidence type="ECO:0000256" key="3">
    <source>
        <dbReference type="ARBA" id="ARBA00022617"/>
    </source>
</evidence>
<feature type="domain" description="Cytochrome b5 heme-binding" evidence="13">
    <location>
        <begin position="1"/>
        <end position="79"/>
    </location>
</feature>
<keyword evidence="10 12" id="KW-0472">Membrane</keyword>
<dbReference type="GO" id="GO:0046872">
    <property type="term" value="F:metal ion binding"/>
    <property type="evidence" value="ECO:0007669"/>
    <property type="project" value="UniProtKB-UniRule"/>
</dbReference>
<comment type="similarity">
    <text evidence="11 12">Belongs to the cytochrome b5 family.</text>
</comment>
<reference evidence="14" key="1">
    <citation type="journal article" date="2023" name="bioRxiv">
        <title>Scaffold-level genome assemblies of two parasitoid biocontrol wasps reveal the parthenogenesis mechanism and an associated novel virus.</title>
        <authorList>
            <person name="Inwood S."/>
            <person name="Skelly J."/>
            <person name="Guhlin J."/>
            <person name="Harrop T."/>
            <person name="Goldson S."/>
            <person name="Dearden P."/>
        </authorList>
    </citation>
    <scope>NUCLEOTIDE SEQUENCE</scope>
    <source>
        <strain evidence="14">Irish</strain>
        <tissue evidence="14">Whole body</tissue>
    </source>
</reference>
<dbReference type="PRINTS" id="PR00363">
    <property type="entry name" value="CYTOCHROMEB5"/>
</dbReference>
<comment type="caution">
    <text evidence="14">The sequence shown here is derived from an EMBL/GenBank/DDBJ whole genome shotgun (WGS) entry which is preliminary data.</text>
</comment>
<name>A0AA39C6L4_9HYME</name>
<feature type="transmembrane region" description="Helical" evidence="12">
    <location>
        <begin position="108"/>
        <end position="127"/>
    </location>
</feature>
<dbReference type="PANTHER" id="PTHR19359:SF129">
    <property type="entry name" value="CYTOCHROME B5 ISOFORM B"/>
    <property type="match status" value="1"/>
</dbReference>
<evidence type="ECO:0000256" key="4">
    <source>
        <dbReference type="ARBA" id="ARBA00022692"/>
    </source>
</evidence>
<dbReference type="InterPro" id="IPR018506">
    <property type="entry name" value="Cyt_B5_heme-BS"/>
</dbReference>
<protein>
    <recommendedName>
        <fullName evidence="13">Cytochrome b5 heme-binding domain-containing protein</fullName>
    </recommendedName>
</protein>
<gene>
    <name evidence="14" type="ORF">PV328_009764</name>
</gene>
<dbReference type="GO" id="GO:0005789">
    <property type="term" value="C:endoplasmic reticulum membrane"/>
    <property type="evidence" value="ECO:0007669"/>
    <property type="project" value="UniProtKB-SubCell"/>
</dbReference>
<evidence type="ECO:0000256" key="2">
    <source>
        <dbReference type="ARBA" id="ARBA00022448"/>
    </source>
</evidence>
<accession>A0AA39C6L4</accession>
<keyword evidence="6" id="KW-0256">Endoplasmic reticulum</keyword>
<dbReference type="GO" id="GO:0020037">
    <property type="term" value="F:heme binding"/>
    <property type="evidence" value="ECO:0007669"/>
    <property type="project" value="UniProtKB-UniRule"/>
</dbReference>
<keyword evidence="3 12" id="KW-0349">Heme</keyword>
<keyword evidence="8 12" id="KW-1133">Transmembrane helix</keyword>
<evidence type="ECO:0000256" key="5">
    <source>
        <dbReference type="ARBA" id="ARBA00022723"/>
    </source>
</evidence>
<evidence type="ECO:0000259" key="13">
    <source>
        <dbReference type="PROSITE" id="PS50255"/>
    </source>
</evidence>
<organism evidence="14 15">
    <name type="scientific">Microctonus aethiopoides</name>
    <dbReference type="NCBI Taxonomy" id="144406"/>
    <lineage>
        <taxon>Eukaryota</taxon>
        <taxon>Metazoa</taxon>
        <taxon>Ecdysozoa</taxon>
        <taxon>Arthropoda</taxon>
        <taxon>Hexapoda</taxon>
        <taxon>Insecta</taxon>
        <taxon>Pterygota</taxon>
        <taxon>Neoptera</taxon>
        <taxon>Endopterygota</taxon>
        <taxon>Hymenoptera</taxon>
        <taxon>Apocrita</taxon>
        <taxon>Ichneumonoidea</taxon>
        <taxon>Braconidae</taxon>
        <taxon>Euphorinae</taxon>
        <taxon>Microctonus</taxon>
    </lineage>
</organism>
<evidence type="ECO:0000256" key="10">
    <source>
        <dbReference type="ARBA" id="ARBA00023136"/>
    </source>
</evidence>